<name>A0A438NFU9_EXOME</name>
<comment type="caution">
    <text evidence="8">The sequence shown here is derived from an EMBL/GenBank/DDBJ whole genome shotgun (WGS) entry which is preliminary data.</text>
</comment>
<protein>
    <recommendedName>
        <fullName evidence="6 7">Tyrosinase copper-binding domain-containing protein</fullName>
    </recommendedName>
</protein>
<keyword evidence="4" id="KW-0503">Monooxygenase</keyword>
<evidence type="ECO:0000256" key="3">
    <source>
        <dbReference type="ARBA" id="ARBA00023002"/>
    </source>
</evidence>
<gene>
    <name evidence="8" type="ORF">B0A52_01735</name>
</gene>
<dbReference type="InterPro" id="IPR008922">
    <property type="entry name" value="Di-copper_centre_dom_sf"/>
</dbReference>
<keyword evidence="2" id="KW-0479">Metal-binding</keyword>
<evidence type="ECO:0000256" key="2">
    <source>
        <dbReference type="ARBA" id="ARBA00022723"/>
    </source>
</evidence>
<dbReference type="Pfam" id="PF00264">
    <property type="entry name" value="Tyrosinase"/>
    <property type="match status" value="1"/>
</dbReference>
<sequence>MALGGKIPSPLLWLMLVFYTDVSLTFKITGATGGIDPETGARPFRHEISDFQSHGPAFDLYILSLSSFQSASQSDPLSYFQIAGIHGYPRGPWDGVEGTGVYPGYCMHASTPFPTWHRPYLALFEQMIWNYAQQIAEMYSDSQRAEYRSAAASLRIPYWDWASSPGLPAVAIEPSILVNTPEGRRTIRNPLYSYRFQSDAAGNGFPQGHPLANMQETVRWWDSQTQSSNQTAATAAMYASAASVLAMTYQLLTFTADYTDFSCTWPGGVWTGANNLETIHNSIHNAVGGYGHMQFPELAGFDPIFWLHHANADRLFAMWQALYPDSYMVSTVNAYGSYYEPAGTIDSGATGLAPFHSGDDGALFTSDQVRGMAIFGYSYPEIPDWQMSREQLTQHVKERVNMLYNPSTNTTRPRSLPRVQRRTTSLAESFSHVSFDLARKLRVNNLERQWSITVVVDRFPTEMSFVIDFFMGDAPEEVASWALAANLIATYSQFGPANATSLAADGESGGQVSGEISITHTLAAGVSRGIIPSLSPRHVIPLLRRALTWKARTPCGLEVKVEELSGLSISVSSKSVVPTNARNRFPLYGAVEWQGSATEGKPCGARRPNVRKVS</sequence>
<dbReference type="EMBL" id="NAJM01000004">
    <property type="protein sequence ID" value="RVX74609.1"/>
    <property type="molecule type" value="Genomic_DNA"/>
</dbReference>
<feature type="chain" id="PRO_5019216068" description="Tyrosinase copper-binding domain-containing protein" evidence="5">
    <location>
        <begin position="26"/>
        <end position="614"/>
    </location>
</feature>
<feature type="domain" description="Tyrosinase copper-binding" evidence="7">
    <location>
        <begin position="302"/>
        <end position="313"/>
    </location>
</feature>
<evidence type="ECO:0000259" key="7">
    <source>
        <dbReference type="PROSITE" id="PS00498"/>
    </source>
</evidence>
<evidence type="ECO:0000259" key="6">
    <source>
        <dbReference type="PROSITE" id="PS00497"/>
    </source>
</evidence>
<reference evidence="8 9" key="1">
    <citation type="submission" date="2017-03" db="EMBL/GenBank/DDBJ databases">
        <title>Genomes of endolithic fungi from Antarctica.</title>
        <authorList>
            <person name="Coleine C."/>
            <person name="Masonjones S."/>
            <person name="Stajich J.E."/>
        </authorList>
    </citation>
    <scope>NUCLEOTIDE SEQUENCE [LARGE SCALE GENOMIC DNA]</scope>
    <source>
        <strain evidence="8 9">CCFEE 6314</strain>
    </source>
</reference>
<dbReference type="PROSITE" id="PS00497">
    <property type="entry name" value="TYROSINASE_1"/>
    <property type="match status" value="1"/>
</dbReference>
<proteinExistence type="predicted"/>
<keyword evidence="5" id="KW-0732">Signal</keyword>
<dbReference type="GO" id="GO:0004497">
    <property type="term" value="F:monooxygenase activity"/>
    <property type="evidence" value="ECO:0007669"/>
    <property type="project" value="UniProtKB-KW"/>
</dbReference>
<dbReference type="Proteomes" id="UP000288859">
    <property type="component" value="Unassembled WGS sequence"/>
</dbReference>
<dbReference type="AlphaFoldDB" id="A0A438NFU9"/>
<dbReference type="GO" id="GO:0046872">
    <property type="term" value="F:metal ion binding"/>
    <property type="evidence" value="ECO:0007669"/>
    <property type="project" value="UniProtKB-KW"/>
</dbReference>
<evidence type="ECO:0000256" key="5">
    <source>
        <dbReference type="SAM" id="SignalP"/>
    </source>
</evidence>
<evidence type="ECO:0000313" key="8">
    <source>
        <dbReference type="EMBL" id="RVX74609.1"/>
    </source>
</evidence>
<dbReference type="OrthoDB" id="1658288at2759"/>
<evidence type="ECO:0000256" key="1">
    <source>
        <dbReference type="ARBA" id="ARBA00001973"/>
    </source>
</evidence>
<dbReference type="Gene3D" id="1.10.1280.10">
    <property type="entry name" value="Di-copper center containing domain from catechol oxidase"/>
    <property type="match status" value="1"/>
</dbReference>
<organism evidence="8 9">
    <name type="scientific">Exophiala mesophila</name>
    <name type="common">Black yeast-like fungus</name>
    <dbReference type="NCBI Taxonomy" id="212818"/>
    <lineage>
        <taxon>Eukaryota</taxon>
        <taxon>Fungi</taxon>
        <taxon>Dikarya</taxon>
        <taxon>Ascomycota</taxon>
        <taxon>Pezizomycotina</taxon>
        <taxon>Eurotiomycetes</taxon>
        <taxon>Chaetothyriomycetidae</taxon>
        <taxon>Chaetothyriales</taxon>
        <taxon>Herpotrichiellaceae</taxon>
        <taxon>Exophiala</taxon>
    </lineage>
</organism>
<dbReference type="PROSITE" id="PS00498">
    <property type="entry name" value="TYROSINASE_2"/>
    <property type="match status" value="1"/>
</dbReference>
<comment type="cofactor">
    <cofactor evidence="1">
        <name>Cu(2+)</name>
        <dbReference type="ChEBI" id="CHEBI:29036"/>
    </cofactor>
</comment>
<evidence type="ECO:0000256" key="4">
    <source>
        <dbReference type="ARBA" id="ARBA00023033"/>
    </source>
</evidence>
<dbReference type="PANTHER" id="PTHR11474">
    <property type="entry name" value="TYROSINASE FAMILY MEMBER"/>
    <property type="match status" value="1"/>
</dbReference>
<evidence type="ECO:0000313" key="9">
    <source>
        <dbReference type="Proteomes" id="UP000288859"/>
    </source>
</evidence>
<feature type="signal peptide" evidence="5">
    <location>
        <begin position="1"/>
        <end position="25"/>
    </location>
</feature>
<dbReference type="InterPro" id="IPR050316">
    <property type="entry name" value="Tyrosinase/Hemocyanin"/>
</dbReference>
<feature type="domain" description="Tyrosinase copper-binding" evidence="6">
    <location>
        <begin position="108"/>
        <end position="125"/>
    </location>
</feature>
<dbReference type="PANTHER" id="PTHR11474:SF131">
    <property type="entry name" value="TYROSINASE COPPER-BINDING DOMAIN-CONTAINING PROTEIN"/>
    <property type="match status" value="1"/>
</dbReference>
<dbReference type="InterPro" id="IPR002227">
    <property type="entry name" value="Tyrosinase_Cu-bd"/>
</dbReference>
<dbReference type="Pfam" id="PF18132">
    <property type="entry name" value="Tyrosinase_C"/>
    <property type="match status" value="1"/>
</dbReference>
<dbReference type="SUPFAM" id="SSF48056">
    <property type="entry name" value="Di-copper centre-containing domain"/>
    <property type="match status" value="1"/>
</dbReference>
<accession>A0A438NFU9</accession>
<dbReference type="InterPro" id="IPR041640">
    <property type="entry name" value="Tyrosinase_C"/>
</dbReference>
<dbReference type="PRINTS" id="PR00092">
    <property type="entry name" value="TYROSINASE"/>
</dbReference>
<keyword evidence="3" id="KW-0560">Oxidoreductase</keyword>